<dbReference type="EMBL" id="JAUTXT010000009">
    <property type="protein sequence ID" value="KAK3676670.1"/>
    <property type="molecule type" value="Genomic_DNA"/>
</dbReference>
<feature type="compositionally biased region" description="Basic and acidic residues" evidence="1">
    <location>
        <begin position="77"/>
        <end position="110"/>
    </location>
</feature>
<feature type="region of interest" description="Disordered" evidence="1">
    <location>
        <begin position="28"/>
        <end position="300"/>
    </location>
</feature>
<sequence length="387" mass="44127">MAEAFVELGAEGVNHVVENYWDNIHDGAKKVVTGQSPSAPTKQQQEAKPHAPASQAGSQYSRAHRQDSKRDGRQRKYRNELPSPERDYDNRGEGRQRRRRSDSLERESLTSERVTTAYENERDDPIRPIDPKLDRKLRRDSGRMSYAGGLGAGDRQDRAHSAQPSRSKYYDDDESDYDERTGKRYSGGGRGYDDRHDDDRGYDREVITEERYRGPARGLPYDNRRNDSYTSRDPYGPGAVATYRRSQGDLTEASKRSRSRGRRDKYYDDRDRSYSRSRSGSRDREHGSRGGGEEGWRGKLDETFDTSTRGLGVGIAGAVIGGLAGRQFGNKHKERDIVLGAVLGGLASNIAENKYAEWKDKKEGKFEEKEQKWEQRWDEGSRTGRNR</sequence>
<feature type="compositionally biased region" description="Basic and acidic residues" evidence="1">
    <location>
        <begin position="119"/>
        <end position="142"/>
    </location>
</feature>
<accession>A0AAE1C3L5</accession>
<proteinExistence type="predicted"/>
<protein>
    <recommendedName>
        <fullName evidence="4">Glycine zipper 2TM domain-containing protein</fullName>
    </recommendedName>
</protein>
<evidence type="ECO:0000313" key="2">
    <source>
        <dbReference type="EMBL" id="KAK3676670.1"/>
    </source>
</evidence>
<reference evidence="2" key="1">
    <citation type="submission" date="2023-07" db="EMBL/GenBank/DDBJ databases">
        <title>Black Yeasts Isolated from many extreme environments.</title>
        <authorList>
            <person name="Coleine C."/>
            <person name="Stajich J.E."/>
            <person name="Selbmann L."/>
        </authorList>
    </citation>
    <scope>NUCLEOTIDE SEQUENCE</scope>
    <source>
        <strain evidence="2">CCFEE 5485</strain>
    </source>
</reference>
<comment type="caution">
    <text evidence="2">The sequence shown here is derived from an EMBL/GenBank/DDBJ whole genome shotgun (WGS) entry which is preliminary data.</text>
</comment>
<feature type="compositionally biased region" description="Basic and acidic residues" evidence="1">
    <location>
        <begin position="191"/>
        <end position="213"/>
    </location>
</feature>
<evidence type="ECO:0008006" key="4">
    <source>
        <dbReference type="Google" id="ProtNLM"/>
    </source>
</evidence>
<feature type="region of interest" description="Disordered" evidence="1">
    <location>
        <begin position="359"/>
        <end position="387"/>
    </location>
</feature>
<evidence type="ECO:0000313" key="3">
    <source>
        <dbReference type="Proteomes" id="UP001274830"/>
    </source>
</evidence>
<name>A0AAE1C3L5_9PEZI</name>
<dbReference type="AlphaFoldDB" id="A0AAE1C3L5"/>
<keyword evidence="3" id="KW-1185">Reference proteome</keyword>
<feature type="compositionally biased region" description="Polar residues" evidence="1">
    <location>
        <begin position="33"/>
        <end position="46"/>
    </location>
</feature>
<evidence type="ECO:0000256" key="1">
    <source>
        <dbReference type="SAM" id="MobiDB-lite"/>
    </source>
</evidence>
<dbReference type="Proteomes" id="UP001274830">
    <property type="component" value="Unassembled WGS sequence"/>
</dbReference>
<organism evidence="2 3">
    <name type="scientific">Recurvomyces mirabilis</name>
    <dbReference type="NCBI Taxonomy" id="574656"/>
    <lineage>
        <taxon>Eukaryota</taxon>
        <taxon>Fungi</taxon>
        <taxon>Dikarya</taxon>
        <taxon>Ascomycota</taxon>
        <taxon>Pezizomycotina</taxon>
        <taxon>Dothideomycetes</taxon>
        <taxon>Dothideomycetidae</taxon>
        <taxon>Mycosphaerellales</taxon>
        <taxon>Teratosphaeriaceae</taxon>
        <taxon>Recurvomyces</taxon>
    </lineage>
</organism>
<feature type="compositionally biased region" description="Basic and acidic residues" evidence="1">
    <location>
        <begin position="264"/>
        <end position="300"/>
    </location>
</feature>
<gene>
    <name evidence="2" type="ORF">LTR78_003445</name>
</gene>